<dbReference type="InterPro" id="IPR032315">
    <property type="entry name" value="DUF4846"/>
</dbReference>
<evidence type="ECO:0008006" key="4">
    <source>
        <dbReference type="Google" id="ProtNLM"/>
    </source>
</evidence>
<sequence length="292" mass="32892">MEFHCFLHPNRNVVALKYLSWAFVAMFVTAVVVLSWQYLQAKAPHAISAVHYKTVGQLPLPPGFKREPVAKGSFGEWLRTIPLKADNTVYLYNGEKKRNQTAQYAVLDISVGKKDLQQCADAVIRLYAEYLYASRQYAKIAFHATDGTLMDYSSWMKGYRFPVKKGRLQKQLIAKPGQGDACFAEFLQTVFSYAGTLSLSKELNNVNSPAAINIGDVFIRGGSPGHAVIVMDIGVNHAGQKTFLLAQSYMPAQDIHILQNPASNENPWYQYNGGKLLNTPEWIFDWNQLMRF</sequence>
<keyword evidence="3" id="KW-1185">Reference proteome</keyword>
<gene>
    <name evidence="2" type="ORF">FEF09_06760</name>
</gene>
<keyword evidence="1" id="KW-0812">Transmembrane</keyword>
<dbReference type="Pfam" id="PF16138">
    <property type="entry name" value="DUF4846"/>
    <property type="match status" value="1"/>
</dbReference>
<dbReference type="OrthoDB" id="5511471at2"/>
<reference evidence="2 3" key="1">
    <citation type="submission" date="2019-08" db="EMBL/GenBank/DDBJ databases">
        <title>Whole genome sequencing of chitin degrading bacteria Chitinophaga pinensis YS16.</title>
        <authorList>
            <person name="Singh R.P."/>
            <person name="Manchanda G."/>
            <person name="Maurya I.K."/>
            <person name="Joshi N.K."/>
            <person name="Srivastava A.K."/>
        </authorList>
    </citation>
    <scope>NUCLEOTIDE SEQUENCE [LARGE SCALE GENOMIC DNA]</scope>
    <source>
        <strain evidence="2 3">YS-16</strain>
    </source>
</reference>
<proteinExistence type="predicted"/>
<organism evidence="2 3">
    <name type="scientific">Chitinophaga pinensis</name>
    <dbReference type="NCBI Taxonomy" id="79329"/>
    <lineage>
        <taxon>Bacteria</taxon>
        <taxon>Pseudomonadati</taxon>
        <taxon>Bacteroidota</taxon>
        <taxon>Chitinophagia</taxon>
        <taxon>Chitinophagales</taxon>
        <taxon>Chitinophagaceae</taxon>
        <taxon>Chitinophaga</taxon>
    </lineage>
</organism>
<evidence type="ECO:0000313" key="2">
    <source>
        <dbReference type="EMBL" id="TWW01158.1"/>
    </source>
</evidence>
<dbReference type="AlphaFoldDB" id="A0A5C6LX24"/>
<dbReference type="Proteomes" id="UP000318815">
    <property type="component" value="Unassembled WGS sequence"/>
</dbReference>
<name>A0A5C6LX24_9BACT</name>
<comment type="caution">
    <text evidence="2">The sequence shown here is derived from an EMBL/GenBank/DDBJ whole genome shotgun (WGS) entry which is preliminary data.</text>
</comment>
<feature type="transmembrane region" description="Helical" evidence="1">
    <location>
        <begin position="18"/>
        <end position="39"/>
    </location>
</feature>
<keyword evidence="1" id="KW-1133">Transmembrane helix</keyword>
<evidence type="ECO:0000313" key="3">
    <source>
        <dbReference type="Proteomes" id="UP000318815"/>
    </source>
</evidence>
<accession>A0A5C6LX24</accession>
<dbReference type="EMBL" id="VOHS01000005">
    <property type="protein sequence ID" value="TWW01158.1"/>
    <property type="molecule type" value="Genomic_DNA"/>
</dbReference>
<evidence type="ECO:0000256" key="1">
    <source>
        <dbReference type="SAM" id="Phobius"/>
    </source>
</evidence>
<keyword evidence="1" id="KW-0472">Membrane</keyword>
<protein>
    <recommendedName>
        <fullName evidence="4">DUF4846 domain-containing protein</fullName>
    </recommendedName>
</protein>